<proteinExistence type="predicted"/>
<feature type="region of interest" description="Disordered" evidence="1">
    <location>
        <begin position="68"/>
        <end position="87"/>
    </location>
</feature>
<dbReference type="AlphaFoldDB" id="A0A8H3FP54"/>
<accession>A0A8H3FP54</accession>
<reference evidence="2" key="1">
    <citation type="submission" date="2021-03" db="EMBL/GenBank/DDBJ databases">
        <authorList>
            <person name="Tagirdzhanova G."/>
        </authorList>
    </citation>
    <scope>NUCLEOTIDE SEQUENCE</scope>
</reference>
<dbReference type="OrthoDB" id="3886346at2759"/>
<organism evidence="2 3">
    <name type="scientific">Gomphillus americanus</name>
    <dbReference type="NCBI Taxonomy" id="1940652"/>
    <lineage>
        <taxon>Eukaryota</taxon>
        <taxon>Fungi</taxon>
        <taxon>Dikarya</taxon>
        <taxon>Ascomycota</taxon>
        <taxon>Pezizomycotina</taxon>
        <taxon>Lecanoromycetes</taxon>
        <taxon>OSLEUM clade</taxon>
        <taxon>Ostropomycetidae</taxon>
        <taxon>Ostropales</taxon>
        <taxon>Graphidaceae</taxon>
        <taxon>Gomphilloideae</taxon>
        <taxon>Gomphillus</taxon>
    </lineage>
</organism>
<evidence type="ECO:0000313" key="2">
    <source>
        <dbReference type="EMBL" id="CAF9927390.1"/>
    </source>
</evidence>
<evidence type="ECO:0000313" key="3">
    <source>
        <dbReference type="Proteomes" id="UP000664169"/>
    </source>
</evidence>
<keyword evidence="3" id="KW-1185">Reference proteome</keyword>
<comment type="caution">
    <text evidence="2">The sequence shown here is derived from an EMBL/GenBank/DDBJ whole genome shotgun (WGS) entry which is preliminary data.</text>
</comment>
<evidence type="ECO:0000256" key="1">
    <source>
        <dbReference type="SAM" id="MobiDB-lite"/>
    </source>
</evidence>
<gene>
    <name evidence="2" type="ORF">GOMPHAMPRED_004382</name>
</gene>
<feature type="compositionally biased region" description="Polar residues" evidence="1">
    <location>
        <begin position="96"/>
        <end position="106"/>
    </location>
</feature>
<dbReference type="Proteomes" id="UP000664169">
    <property type="component" value="Unassembled WGS sequence"/>
</dbReference>
<feature type="region of interest" description="Disordered" evidence="1">
    <location>
        <begin position="96"/>
        <end position="116"/>
    </location>
</feature>
<protein>
    <submittedName>
        <fullName evidence="2">Uncharacterized protein</fullName>
    </submittedName>
</protein>
<sequence length="472" mass="52606">MQKSPPSMLGSYSQHQFPTPIESFAWLCDSIPEWLEKLNGLVKQVTTRQDEFEQLSMASMNIPSRFAKRRTGSMESLRPDEKNESTRISSEIQASMPTNTAPTTPVSPSPKVDINPHNHRLFQEYREAARRKRKSASIHSGASGPAKFRARSSVVIYYDSDVQSGFESMVRCLASARNTLKKGKNATSYKARMASLVEEESSLDGSASATSLRDPRIPRFQKNSGPHSMDSLSLEQFDVIDKELEVAQTLCEIGAHQFLRDASSVDELIGVRGKLETCLKLARECYEIVKAEEEGKKQREVDSKAQDTLKIGRKLESPHSDTKTLESKSYTDSAMGIEIDSDGEDGISIDLPGSGVEIDTPKRDIEIDIPGPDVEIDIPRSEVEVDTPKYDTEFQSTRPDIKIEIPNTNDKTQASSTLEIDVPKDPFNVSIAHDKHDVFCSYEDNAVHAIEVDGDSDTESFHIDLSSIRRTR</sequence>
<dbReference type="EMBL" id="CAJPDQ010000027">
    <property type="protein sequence ID" value="CAF9927390.1"/>
    <property type="molecule type" value="Genomic_DNA"/>
</dbReference>
<name>A0A8H3FP54_9LECA</name>